<dbReference type="Proteomes" id="UP000257109">
    <property type="component" value="Unassembled WGS sequence"/>
</dbReference>
<evidence type="ECO:0000313" key="2">
    <source>
        <dbReference type="Proteomes" id="UP000257109"/>
    </source>
</evidence>
<protein>
    <submittedName>
        <fullName evidence="1">Uncharacterized protein</fullName>
    </submittedName>
</protein>
<comment type="caution">
    <text evidence="1">The sequence shown here is derived from an EMBL/GenBank/DDBJ whole genome shotgun (WGS) entry which is preliminary data.</text>
</comment>
<gene>
    <name evidence="1" type="ORF">CR513_32962</name>
</gene>
<dbReference type="AlphaFoldDB" id="A0A371G5G5"/>
<keyword evidence="2" id="KW-1185">Reference proteome</keyword>
<feature type="non-terminal residue" evidence="1">
    <location>
        <position position="1"/>
    </location>
</feature>
<name>A0A371G5G5_MUCPR</name>
<sequence>MGRRATIGTLVLSLHTALDYPRNPILSHFWNQCNDPDKGGRVVAMCHCDRIEEELRANLDLLQEEREMAHICEYAAKARVAKRYNSTVFSRLI</sequence>
<dbReference type="EMBL" id="QJKJ01006702">
    <property type="protein sequence ID" value="RDX85788.1"/>
    <property type="molecule type" value="Genomic_DNA"/>
</dbReference>
<reference evidence="1" key="1">
    <citation type="submission" date="2018-05" db="EMBL/GenBank/DDBJ databases">
        <title>Draft genome of Mucuna pruriens seed.</title>
        <authorList>
            <person name="Nnadi N.E."/>
            <person name="Vos R."/>
            <person name="Hasami M.H."/>
            <person name="Devisetty U.K."/>
            <person name="Aguiy J.C."/>
        </authorList>
    </citation>
    <scope>NUCLEOTIDE SEQUENCE [LARGE SCALE GENOMIC DNA]</scope>
    <source>
        <strain evidence="1">JCA_2017</strain>
    </source>
</reference>
<evidence type="ECO:0000313" key="1">
    <source>
        <dbReference type="EMBL" id="RDX85788.1"/>
    </source>
</evidence>
<dbReference type="OrthoDB" id="1433117at2759"/>
<accession>A0A371G5G5</accession>
<proteinExistence type="predicted"/>
<organism evidence="1 2">
    <name type="scientific">Mucuna pruriens</name>
    <name type="common">Velvet bean</name>
    <name type="synonym">Dolichos pruriens</name>
    <dbReference type="NCBI Taxonomy" id="157652"/>
    <lineage>
        <taxon>Eukaryota</taxon>
        <taxon>Viridiplantae</taxon>
        <taxon>Streptophyta</taxon>
        <taxon>Embryophyta</taxon>
        <taxon>Tracheophyta</taxon>
        <taxon>Spermatophyta</taxon>
        <taxon>Magnoliopsida</taxon>
        <taxon>eudicotyledons</taxon>
        <taxon>Gunneridae</taxon>
        <taxon>Pentapetalae</taxon>
        <taxon>rosids</taxon>
        <taxon>fabids</taxon>
        <taxon>Fabales</taxon>
        <taxon>Fabaceae</taxon>
        <taxon>Papilionoideae</taxon>
        <taxon>50 kb inversion clade</taxon>
        <taxon>NPAAA clade</taxon>
        <taxon>indigoferoid/millettioid clade</taxon>
        <taxon>Phaseoleae</taxon>
        <taxon>Mucuna</taxon>
    </lineage>
</organism>